<evidence type="ECO:0000313" key="1">
    <source>
        <dbReference type="EMBL" id="GKX66998.1"/>
    </source>
</evidence>
<protein>
    <submittedName>
        <fullName evidence="1">Uncharacterized protein</fullName>
    </submittedName>
</protein>
<dbReference type="Proteomes" id="UP001058074">
    <property type="component" value="Unassembled WGS sequence"/>
</dbReference>
<comment type="caution">
    <text evidence="1">The sequence shown here is derived from an EMBL/GenBank/DDBJ whole genome shotgun (WGS) entry which is preliminary data.</text>
</comment>
<accession>A0ACB5RCL8</accession>
<organism evidence="1 2">
    <name type="scientific">Inconstantimicrobium mannanitabidum</name>
    <dbReference type="NCBI Taxonomy" id="1604901"/>
    <lineage>
        <taxon>Bacteria</taxon>
        <taxon>Bacillati</taxon>
        <taxon>Bacillota</taxon>
        <taxon>Clostridia</taxon>
        <taxon>Eubacteriales</taxon>
        <taxon>Clostridiaceae</taxon>
        <taxon>Inconstantimicrobium</taxon>
    </lineage>
</organism>
<name>A0ACB5RCL8_9CLOT</name>
<keyword evidence="2" id="KW-1185">Reference proteome</keyword>
<reference evidence="1" key="1">
    <citation type="journal article" date="2025" name="Int. J. Syst. Evol. Microbiol.">
        <title>Inconstantimicrobium mannanitabidum sp. nov., a novel member of the family Clostridiaceae isolated from anoxic soil under the treatment of reductive soil disinfestation.</title>
        <authorList>
            <person name="Ueki A."/>
            <person name="Tonouchi A."/>
            <person name="Honma S."/>
            <person name="Kaku N."/>
            <person name="Ueki K."/>
        </authorList>
    </citation>
    <scope>NUCLEOTIDE SEQUENCE</scope>
    <source>
        <strain evidence="1">TW13</strain>
    </source>
</reference>
<dbReference type="EMBL" id="BROD01000001">
    <property type="protein sequence ID" value="GKX66998.1"/>
    <property type="molecule type" value="Genomic_DNA"/>
</dbReference>
<proteinExistence type="predicted"/>
<evidence type="ECO:0000313" key="2">
    <source>
        <dbReference type="Proteomes" id="UP001058074"/>
    </source>
</evidence>
<gene>
    <name evidence="1" type="ORF">rsdtw13_22560</name>
</gene>
<sequence>MIDIMSVSASISVQLERRNNEKISVIQLINTFISNNWRLQDDGKISYLPLGDDDDFDWQYNEISVEELMNIVNKKEICREIIGLLMLWDTTDVGVQLLIHSELELSFSISVNRKTIDNGNITDVNWYLEKIITLLKKNNYIIESFSFEEYC</sequence>